<gene>
    <name evidence="1" type="ORF">ACFFTR_41940</name>
</gene>
<dbReference type="Gene3D" id="3.30.160.620">
    <property type="match status" value="1"/>
</dbReference>
<evidence type="ECO:0000313" key="1">
    <source>
        <dbReference type="EMBL" id="MFB9449682.1"/>
    </source>
</evidence>
<dbReference type="Proteomes" id="UP001589608">
    <property type="component" value="Unassembled WGS sequence"/>
</dbReference>
<dbReference type="EMBL" id="JBHMCA010000069">
    <property type="protein sequence ID" value="MFB9449682.1"/>
    <property type="molecule type" value="Genomic_DNA"/>
</dbReference>
<dbReference type="Pfam" id="PF12910">
    <property type="entry name" value="PHD_like"/>
    <property type="match status" value="1"/>
</dbReference>
<reference evidence="1 2" key="1">
    <citation type="submission" date="2024-09" db="EMBL/GenBank/DDBJ databases">
        <authorList>
            <person name="Sun Q."/>
            <person name="Mori K."/>
        </authorList>
    </citation>
    <scope>NUCLEOTIDE SEQUENCE [LARGE SCALE GENOMIC DNA]</scope>
    <source>
        <strain evidence="1 2">JCM 3307</strain>
    </source>
</reference>
<dbReference type="InterPro" id="IPR035424">
    <property type="entry name" value="Antitoxin_RelB"/>
</dbReference>
<protein>
    <recommendedName>
        <fullName evidence="3">Prevent-host-death protein</fullName>
    </recommendedName>
</protein>
<comment type="caution">
    <text evidence="1">The sequence shown here is derived from an EMBL/GenBank/DDBJ whole genome shotgun (WGS) entry which is preliminary data.</text>
</comment>
<accession>A0ABV5MLE3</accession>
<sequence>MTYLVFGRMLEANLQEAPMSIAAHFDSYTSARAHFKELLDAARRGRVATVQRETGRAAVVDADRLRVSLMATLPAPQAVAEDGGWSIMLPGVPIAADGTAFDEAVDELIMALREYADDWQERLLDAPNHRNNWALVQVVALSSDEQLRDWLTGSAR</sequence>
<proteinExistence type="predicted"/>
<name>A0ABV5MLE3_9ACTN</name>
<keyword evidence="2" id="KW-1185">Reference proteome</keyword>
<dbReference type="RefSeq" id="WP_223100639.1">
    <property type="nucleotide sequence ID" value="NZ_CP061913.1"/>
</dbReference>
<evidence type="ECO:0008006" key="3">
    <source>
        <dbReference type="Google" id="ProtNLM"/>
    </source>
</evidence>
<organism evidence="1 2">
    <name type="scientific">Dactylosporangium vinaceum</name>
    <dbReference type="NCBI Taxonomy" id="53362"/>
    <lineage>
        <taxon>Bacteria</taxon>
        <taxon>Bacillati</taxon>
        <taxon>Actinomycetota</taxon>
        <taxon>Actinomycetes</taxon>
        <taxon>Micromonosporales</taxon>
        <taxon>Micromonosporaceae</taxon>
        <taxon>Dactylosporangium</taxon>
    </lineage>
</organism>
<evidence type="ECO:0000313" key="2">
    <source>
        <dbReference type="Proteomes" id="UP001589608"/>
    </source>
</evidence>